<protein>
    <submittedName>
        <fullName evidence="2">Uncharacterized protein</fullName>
    </submittedName>
</protein>
<keyword evidence="1" id="KW-0472">Membrane</keyword>
<keyword evidence="3" id="KW-1185">Reference proteome</keyword>
<evidence type="ECO:0000313" key="2">
    <source>
        <dbReference type="EMBL" id="QQV76380.1"/>
    </source>
</evidence>
<name>A0A974NT09_9SPHN</name>
<sequence>MSDQEPDEPNEIVAAAKHHKAAEERAGPKDVKDISKNWPLGAIGIGVGIGSAAVAAAMMFAGRNKKD</sequence>
<evidence type="ECO:0000313" key="3">
    <source>
        <dbReference type="Proteomes" id="UP000595894"/>
    </source>
</evidence>
<organism evidence="2 3">
    <name type="scientific">Sphingomonas aliaeris</name>
    <dbReference type="NCBI Taxonomy" id="2759526"/>
    <lineage>
        <taxon>Bacteria</taxon>
        <taxon>Pseudomonadati</taxon>
        <taxon>Pseudomonadota</taxon>
        <taxon>Alphaproteobacteria</taxon>
        <taxon>Sphingomonadales</taxon>
        <taxon>Sphingomonadaceae</taxon>
        <taxon>Sphingomonas</taxon>
    </lineage>
</organism>
<dbReference type="KEGG" id="sari:H5J25_12955"/>
<evidence type="ECO:0000256" key="1">
    <source>
        <dbReference type="SAM" id="Phobius"/>
    </source>
</evidence>
<reference evidence="3" key="1">
    <citation type="submission" date="2020-09" db="EMBL/GenBank/DDBJ databases">
        <title>Sphingomonas sp., a new species isolated from pork steak.</title>
        <authorList>
            <person name="Heidler von Heilborn D."/>
        </authorList>
    </citation>
    <scope>NUCLEOTIDE SEQUENCE [LARGE SCALE GENOMIC DNA]</scope>
</reference>
<dbReference type="EMBL" id="CP061035">
    <property type="protein sequence ID" value="QQV76380.1"/>
    <property type="molecule type" value="Genomic_DNA"/>
</dbReference>
<dbReference type="Proteomes" id="UP000595894">
    <property type="component" value="Chromosome"/>
</dbReference>
<feature type="transmembrane region" description="Helical" evidence="1">
    <location>
        <begin position="38"/>
        <end position="61"/>
    </location>
</feature>
<dbReference type="AlphaFoldDB" id="A0A974NT09"/>
<keyword evidence="1" id="KW-1133">Transmembrane helix</keyword>
<keyword evidence="1" id="KW-0812">Transmembrane</keyword>
<gene>
    <name evidence="2" type="ORF">H5J25_12955</name>
</gene>
<proteinExistence type="predicted"/>
<dbReference type="RefSeq" id="WP_202091619.1">
    <property type="nucleotide sequence ID" value="NZ_CP061035.1"/>
</dbReference>
<accession>A0A974NT09</accession>